<dbReference type="OrthoDB" id="2403262at2759"/>
<comment type="subcellular location">
    <subcellularLocation>
        <location evidence="1">Mitochondrion outer membrane</location>
        <topology evidence="1">Multi-pass membrane protein</topology>
    </subcellularLocation>
</comment>
<evidence type="ECO:0000256" key="3">
    <source>
        <dbReference type="ARBA" id="ARBA00022448"/>
    </source>
</evidence>
<dbReference type="Pfam" id="PF00153">
    <property type="entry name" value="Mito_carr"/>
    <property type="match status" value="2"/>
</dbReference>
<dbReference type="GeneID" id="112684341"/>
<organism evidence="14 15">
    <name type="scientific">Sipha flava</name>
    <name type="common">yellow sugarcane aphid</name>
    <dbReference type="NCBI Taxonomy" id="143950"/>
    <lineage>
        <taxon>Eukaryota</taxon>
        <taxon>Metazoa</taxon>
        <taxon>Ecdysozoa</taxon>
        <taxon>Arthropoda</taxon>
        <taxon>Hexapoda</taxon>
        <taxon>Insecta</taxon>
        <taxon>Pterygota</taxon>
        <taxon>Neoptera</taxon>
        <taxon>Paraneoptera</taxon>
        <taxon>Hemiptera</taxon>
        <taxon>Sternorrhyncha</taxon>
        <taxon>Aphidomorpha</taxon>
        <taxon>Aphidoidea</taxon>
        <taxon>Aphididae</taxon>
        <taxon>Sipha</taxon>
    </lineage>
</organism>
<feature type="transmembrane region" description="Helical" evidence="13">
    <location>
        <begin position="218"/>
        <end position="241"/>
    </location>
</feature>
<keyword evidence="7 13" id="KW-1133">Transmembrane helix</keyword>
<dbReference type="RefSeq" id="XP_025411588.1">
    <property type="nucleotide sequence ID" value="XM_025555803.1"/>
</dbReference>
<gene>
    <name evidence="15" type="primary">LOC112684341</name>
</gene>
<feature type="region of interest" description="Disordered" evidence="12">
    <location>
        <begin position="1"/>
        <end position="25"/>
    </location>
</feature>
<dbReference type="GO" id="GO:0090149">
    <property type="term" value="P:mitochondrial membrane fission"/>
    <property type="evidence" value="ECO:0007669"/>
    <property type="project" value="InterPro"/>
</dbReference>
<evidence type="ECO:0000256" key="8">
    <source>
        <dbReference type="ARBA" id="ARBA00023128"/>
    </source>
</evidence>
<proteinExistence type="inferred from homology"/>
<keyword evidence="5" id="KW-0677">Repeat</keyword>
<dbReference type="InterPro" id="IPR023395">
    <property type="entry name" value="MCP_dom_sf"/>
</dbReference>
<evidence type="ECO:0000256" key="4">
    <source>
        <dbReference type="ARBA" id="ARBA00022692"/>
    </source>
</evidence>
<evidence type="ECO:0000256" key="11">
    <source>
        <dbReference type="RuleBase" id="RU000488"/>
    </source>
</evidence>
<name>A0A8B8FLT9_9HEMI</name>
<dbReference type="Proteomes" id="UP000694846">
    <property type="component" value="Unplaced"/>
</dbReference>
<evidence type="ECO:0000256" key="1">
    <source>
        <dbReference type="ARBA" id="ARBA00004374"/>
    </source>
</evidence>
<protein>
    <submittedName>
        <fullName evidence="15">Solute carrier family 25 member 46-like isoform X1</fullName>
    </submittedName>
</protein>
<dbReference type="PANTHER" id="PTHR21252:SF2">
    <property type="entry name" value="MITOCHONDRIAL OUTER MEMBRANE PROTEIN SLC25A46"/>
    <property type="match status" value="1"/>
</dbReference>
<evidence type="ECO:0000313" key="14">
    <source>
        <dbReference type="Proteomes" id="UP000694846"/>
    </source>
</evidence>
<reference evidence="15" key="1">
    <citation type="submission" date="2025-08" db="UniProtKB">
        <authorList>
            <consortium name="RefSeq"/>
        </authorList>
    </citation>
    <scope>IDENTIFICATION</scope>
    <source>
        <tissue evidence="15">Whole body</tissue>
    </source>
</reference>
<sequence length="441" mass="49947">MAGLESFDMDYQRHRPSRSISEHPFEPQHDVLSTDIIRQQQRNTLLEISKKRDKSVNDSVNKCLKPTCLILQHVVSYPFIVLRRQCQLHYASVRYHIVPFSLIPVVFRLVKSQGISVLWKGFGTVLLIKGVTMAVEAILSEIFDLPKDADSINNSKSFGKHIILKCVSLSIITPFYSACLVETVQSNIASEKTAVYDVFKEGFIRLLQWNCPQKGRMLPVWIIVVPTVIYGVFKCITNILVSKSVKHMLTMYEIHKIRKVCPKSIEYSPSYSDNERLEAVSDLTASAVGDAVLFPLEIIMHRLYLQGTRTIIDNLDTGISVMPILTGYVGPLDCLVTTVEKEGRLGLFKGFGALILQTALIGMLYKFVKITLVKVVDSYSTELQSSSVNTQNNLNNQMSTPEQSRMELADIRPIMRSTSFMIYKYIITISYQKNLLNPLIH</sequence>
<evidence type="ECO:0000256" key="5">
    <source>
        <dbReference type="ARBA" id="ARBA00022737"/>
    </source>
</evidence>
<dbReference type="Gene3D" id="1.50.40.10">
    <property type="entry name" value="Mitochondrial carrier domain"/>
    <property type="match status" value="1"/>
</dbReference>
<dbReference type="InterPro" id="IPR018108">
    <property type="entry name" value="MCP_transmembrane"/>
</dbReference>
<evidence type="ECO:0000313" key="15">
    <source>
        <dbReference type="RefSeq" id="XP_025411588.1"/>
    </source>
</evidence>
<keyword evidence="8" id="KW-0496">Mitochondrion</keyword>
<dbReference type="InterPro" id="IPR039158">
    <property type="entry name" value="SLC25A46"/>
</dbReference>
<keyword evidence="9 10" id="KW-0472">Membrane</keyword>
<evidence type="ECO:0000256" key="9">
    <source>
        <dbReference type="ARBA" id="ARBA00023136"/>
    </source>
</evidence>
<feature type="repeat" description="Solcar" evidence="10">
    <location>
        <begin position="273"/>
        <end position="375"/>
    </location>
</feature>
<dbReference type="PANTHER" id="PTHR21252">
    <property type="entry name" value="TB1 PROTEIN-RELATED"/>
    <property type="match status" value="1"/>
</dbReference>
<accession>A0A8B8FLT9</accession>
<dbReference type="PROSITE" id="PS50920">
    <property type="entry name" value="SOLCAR"/>
    <property type="match status" value="1"/>
</dbReference>
<evidence type="ECO:0000256" key="6">
    <source>
        <dbReference type="ARBA" id="ARBA00022787"/>
    </source>
</evidence>
<evidence type="ECO:0000256" key="7">
    <source>
        <dbReference type="ARBA" id="ARBA00022989"/>
    </source>
</evidence>
<evidence type="ECO:0000256" key="13">
    <source>
        <dbReference type="SAM" id="Phobius"/>
    </source>
</evidence>
<keyword evidence="14" id="KW-1185">Reference proteome</keyword>
<dbReference type="SUPFAM" id="SSF103506">
    <property type="entry name" value="Mitochondrial carrier"/>
    <property type="match status" value="1"/>
</dbReference>
<evidence type="ECO:0000256" key="12">
    <source>
        <dbReference type="SAM" id="MobiDB-lite"/>
    </source>
</evidence>
<evidence type="ECO:0000256" key="10">
    <source>
        <dbReference type="PROSITE-ProRule" id="PRU00282"/>
    </source>
</evidence>
<dbReference type="GO" id="GO:0005741">
    <property type="term" value="C:mitochondrial outer membrane"/>
    <property type="evidence" value="ECO:0007669"/>
    <property type="project" value="UniProtKB-SubCell"/>
</dbReference>
<keyword evidence="4 10" id="KW-0812">Transmembrane</keyword>
<keyword evidence="6" id="KW-1000">Mitochondrion outer membrane</keyword>
<dbReference type="AlphaFoldDB" id="A0A8B8FLT9"/>
<comment type="similarity">
    <text evidence="2 11">Belongs to the mitochondrial carrier (TC 2.A.29) family.</text>
</comment>
<keyword evidence="3 11" id="KW-0813">Transport</keyword>
<evidence type="ECO:0000256" key="2">
    <source>
        <dbReference type="ARBA" id="ARBA00006375"/>
    </source>
</evidence>